<proteinExistence type="predicted"/>
<name>A0A1W2DQ55_9BACT</name>
<gene>
    <name evidence="2" type="ORF">SAMN02746065_11934</name>
</gene>
<keyword evidence="3" id="KW-1185">Reference proteome</keyword>
<dbReference type="PANTHER" id="PTHR43179">
    <property type="entry name" value="RHAMNOSYLTRANSFERASE WBBL"/>
    <property type="match status" value="1"/>
</dbReference>
<organism evidence="2 3">
    <name type="scientific">Desulfocicer vacuolatum DSM 3385</name>
    <dbReference type="NCBI Taxonomy" id="1121400"/>
    <lineage>
        <taxon>Bacteria</taxon>
        <taxon>Pseudomonadati</taxon>
        <taxon>Thermodesulfobacteriota</taxon>
        <taxon>Desulfobacteria</taxon>
        <taxon>Desulfobacterales</taxon>
        <taxon>Desulfobacteraceae</taxon>
        <taxon>Desulfocicer</taxon>
    </lineage>
</organism>
<evidence type="ECO:0000259" key="1">
    <source>
        <dbReference type="Pfam" id="PF00535"/>
    </source>
</evidence>
<dbReference type="InterPro" id="IPR001173">
    <property type="entry name" value="Glyco_trans_2-like"/>
</dbReference>
<dbReference type="PANTHER" id="PTHR43179:SF7">
    <property type="entry name" value="RHAMNOSYLTRANSFERASE WBBL"/>
    <property type="match status" value="1"/>
</dbReference>
<dbReference type="InterPro" id="IPR029044">
    <property type="entry name" value="Nucleotide-diphossugar_trans"/>
</dbReference>
<protein>
    <recommendedName>
        <fullName evidence="1">Glycosyltransferase 2-like domain-containing protein</fullName>
    </recommendedName>
</protein>
<dbReference type="AlphaFoldDB" id="A0A1W2DQ55"/>
<evidence type="ECO:0000313" key="2">
    <source>
        <dbReference type="EMBL" id="SMC99218.1"/>
    </source>
</evidence>
<dbReference type="CDD" id="cd04186">
    <property type="entry name" value="GT_2_like_c"/>
    <property type="match status" value="1"/>
</dbReference>
<reference evidence="2 3" key="1">
    <citation type="submission" date="2017-04" db="EMBL/GenBank/DDBJ databases">
        <authorList>
            <person name="Afonso C.L."/>
            <person name="Miller P.J."/>
            <person name="Scott M.A."/>
            <person name="Spackman E."/>
            <person name="Goraichik I."/>
            <person name="Dimitrov K.M."/>
            <person name="Suarez D.L."/>
            <person name="Swayne D.E."/>
        </authorList>
    </citation>
    <scope>NUCLEOTIDE SEQUENCE [LARGE SCALE GENOMIC DNA]</scope>
    <source>
        <strain evidence="2 3">DSM 3385</strain>
    </source>
</reference>
<dbReference type="EMBL" id="FWXY01000019">
    <property type="protein sequence ID" value="SMC99218.1"/>
    <property type="molecule type" value="Genomic_DNA"/>
</dbReference>
<dbReference type="Pfam" id="PF00535">
    <property type="entry name" value="Glycos_transf_2"/>
    <property type="match status" value="1"/>
</dbReference>
<dbReference type="SUPFAM" id="SSF53448">
    <property type="entry name" value="Nucleotide-diphospho-sugar transferases"/>
    <property type="match status" value="1"/>
</dbReference>
<accession>A0A1W2DQ55</accession>
<dbReference type="STRING" id="1121400.SAMN02746065_11934"/>
<feature type="domain" description="Glycosyltransferase 2-like" evidence="1">
    <location>
        <begin position="6"/>
        <end position="129"/>
    </location>
</feature>
<dbReference type="RefSeq" id="WP_084070675.1">
    <property type="nucleotide sequence ID" value="NZ_FWXY01000019.1"/>
</dbReference>
<dbReference type="OrthoDB" id="9771846at2"/>
<evidence type="ECO:0000313" key="3">
    <source>
        <dbReference type="Proteomes" id="UP000192418"/>
    </source>
</evidence>
<dbReference type="Proteomes" id="UP000192418">
    <property type="component" value="Unassembled WGS sequence"/>
</dbReference>
<sequence length="321" mass="36523">MGHRLSIIIINYCSFDLTLQCLTSLEHEIDPAKDVVVLVDNNSPDGSGKIIEEKIIDNQWDSWISMVHSPVNGGFSWGNNLGIKTVKAQFYLLLNSDTIVRPGALSHLLDAMEHHPKAGLVSPRLEWPDATPQISCFNNHTPLSQTIDAAGTGPVTRLLKSYDVPMEVSDGPMYPPWTSFACVMIRHNVIREVGMMDDGYFMYFEDNDYCRRVWEKDWQILHQPRARVVHLRGGSSSVKSSLAKRKRLPHYFYASRTRYFAKFTGTGGLFLANLLWTAGWLVAGIRERLGNKEPHNCQYSARDTWIQFTDPLKENQSLRRP</sequence>
<dbReference type="Gene3D" id="3.90.550.10">
    <property type="entry name" value="Spore Coat Polysaccharide Biosynthesis Protein SpsA, Chain A"/>
    <property type="match status" value="1"/>
</dbReference>